<evidence type="ECO:0000256" key="1">
    <source>
        <dbReference type="ARBA" id="ARBA00001946"/>
    </source>
</evidence>
<evidence type="ECO:0000256" key="11">
    <source>
        <dbReference type="ARBA" id="ARBA00023136"/>
    </source>
</evidence>
<evidence type="ECO:0000256" key="2">
    <source>
        <dbReference type="ARBA" id="ARBA00004586"/>
    </source>
</evidence>
<dbReference type="GO" id="GO:0005789">
    <property type="term" value="C:endoplasmic reticulum membrane"/>
    <property type="evidence" value="ECO:0007669"/>
    <property type="project" value="UniProtKB-SubCell"/>
</dbReference>
<dbReference type="EMBL" id="MU151058">
    <property type="protein sequence ID" value="KAF9453860.1"/>
    <property type="molecule type" value="Genomic_DNA"/>
</dbReference>
<organism evidence="15 16">
    <name type="scientific">Macrolepiota fuliginosa MF-IS2</name>
    <dbReference type="NCBI Taxonomy" id="1400762"/>
    <lineage>
        <taxon>Eukaryota</taxon>
        <taxon>Fungi</taxon>
        <taxon>Dikarya</taxon>
        <taxon>Basidiomycota</taxon>
        <taxon>Agaricomycotina</taxon>
        <taxon>Agaricomycetes</taxon>
        <taxon>Agaricomycetidae</taxon>
        <taxon>Agaricales</taxon>
        <taxon>Agaricineae</taxon>
        <taxon>Agaricaceae</taxon>
        <taxon>Macrolepiota</taxon>
    </lineage>
</organism>
<evidence type="ECO:0000256" key="7">
    <source>
        <dbReference type="ARBA" id="ARBA00022692"/>
    </source>
</evidence>
<evidence type="ECO:0000256" key="8">
    <source>
        <dbReference type="ARBA" id="ARBA00022824"/>
    </source>
</evidence>
<evidence type="ECO:0000256" key="4">
    <source>
        <dbReference type="ARBA" id="ARBA00005432"/>
    </source>
</evidence>
<comment type="cofactor">
    <cofactor evidence="1">
        <name>Mg(2+)</name>
        <dbReference type="ChEBI" id="CHEBI:18420"/>
    </cofactor>
</comment>
<comment type="subcellular location">
    <subcellularLocation>
        <location evidence="2">Endoplasmic reticulum membrane</location>
    </subcellularLocation>
</comment>
<evidence type="ECO:0000256" key="5">
    <source>
        <dbReference type="ARBA" id="ARBA00012596"/>
    </source>
</evidence>
<dbReference type="EC" id="2.5.1.87" evidence="5"/>
<dbReference type="SUPFAM" id="SSF64005">
    <property type="entry name" value="Undecaprenyl diphosphate synthase"/>
    <property type="match status" value="1"/>
</dbReference>
<gene>
    <name evidence="15" type="ORF">P691DRAFT_562618</name>
</gene>
<evidence type="ECO:0000256" key="12">
    <source>
        <dbReference type="ARBA" id="ARBA00047353"/>
    </source>
</evidence>
<comment type="catalytic activity">
    <reaction evidence="12">
        <text>n isopentenyl diphosphate + (2E,6E)-farnesyl diphosphate = a di-trans,poly-cis-polyprenyl diphosphate + n diphosphate</text>
        <dbReference type="Rhea" id="RHEA:53008"/>
        <dbReference type="Rhea" id="RHEA-COMP:19494"/>
        <dbReference type="ChEBI" id="CHEBI:33019"/>
        <dbReference type="ChEBI" id="CHEBI:128769"/>
        <dbReference type="ChEBI" id="CHEBI:136960"/>
        <dbReference type="ChEBI" id="CHEBI:175763"/>
        <dbReference type="EC" id="2.5.1.87"/>
    </reaction>
</comment>
<dbReference type="OrthoDB" id="3057168at2759"/>
<dbReference type="AlphaFoldDB" id="A0A9P5XQH2"/>
<comment type="similarity">
    <text evidence="4">Belongs to the UPP synthase family.</text>
</comment>
<sequence>MELLPALVLRILHFLYALISLFHSFWKRQTRPYPQSLESPRRRLPQNLALVFVADINIPTSTVEKTILQSVLNAIEWCRTVGIPKLTLYEEHGLILHLEPRIREAVFSQDHEPPSSDSEIEYQPLTPPESVYSESRSLSPCDSTPDFTEATILQSPIQRIRNRKNKSSLATPPSQQPISLCLLSSKSSKAAVANLARFLYLDYKQKPKTTGLRIKKTFELKVDDMDELLESTSRFAHHPSLWSNHGKR</sequence>
<dbReference type="GO" id="GO:1904423">
    <property type="term" value="C:dehydrodolichyl diphosphate synthase complex"/>
    <property type="evidence" value="ECO:0007669"/>
    <property type="project" value="InterPro"/>
</dbReference>
<evidence type="ECO:0000313" key="16">
    <source>
        <dbReference type="Proteomes" id="UP000807342"/>
    </source>
</evidence>
<evidence type="ECO:0000256" key="9">
    <source>
        <dbReference type="ARBA" id="ARBA00022842"/>
    </source>
</evidence>
<evidence type="ECO:0000256" key="13">
    <source>
        <dbReference type="SAM" id="MobiDB-lite"/>
    </source>
</evidence>
<comment type="pathway">
    <text evidence="3">Protein modification; protein glycosylation.</text>
</comment>
<keyword evidence="11 14" id="KW-0472">Membrane</keyword>
<keyword evidence="9" id="KW-0460">Magnesium</keyword>
<keyword evidence="6" id="KW-0808">Transferase</keyword>
<keyword evidence="8" id="KW-0256">Endoplasmic reticulum</keyword>
<dbReference type="InterPro" id="IPR038887">
    <property type="entry name" value="Nus1/NgBR"/>
</dbReference>
<evidence type="ECO:0000256" key="3">
    <source>
        <dbReference type="ARBA" id="ARBA00004922"/>
    </source>
</evidence>
<evidence type="ECO:0000256" key="10">
    <source>
        <dbReference type="ARBA" id="ARBA00022989"/>
    </source>
</evidence>
<proteinExistence type="inferred from homology"/>
<comment type="caution">
    <text evidence="15">The sequence shown here is derived from an EMBL/GenBank/DDBJ whole genome shotgun (WGS) entry which is preliminary data.</text>
</comment>
<name>A0A9P5XQH2_9AGAR</name>
<evidence type="ECO:0000256" key="14">
    <source>
        <dbReference type="SAM" id="Phobius"/>
    </source>
</evidence>
<feature type="transmembrane region" description="Helical" evidence="14">
    <location>
        <begin position="6"/>
        <end position="26"/>
    </location>
</feature>
<dbReference type="Proteomes" id="UP000807342">
    <property type="component" value="Unassembled WGS sequence"/>
</dbReference>
<keyword evidence="10 14" id="KW-1133">Transmembrane helix</keyword>
<evidence type="ECO:0000313" key="15">
    <source>
        <dbReference type="EMBL" id="KAF9453860.1"/>
    </source>
</evidence>
<accession>A0A9P5XQH2</accession>
<dbReference type="GO" id="GO:0045547">
    <property type="term" value="F:ditrans,polycis-polyprenyl diphosphate synthase [(2E,6E)-farnesyl diphosphate specific] activity"/>
    <property type="evidence" value="ECO:0007669"/>
    <property type="project" value="UniProtKB-EC"/>
</dbReference>
<evidence type="ECO:0000256" key="6">
    <source>
        <dbReference type="ARBA" id="ARBA00022679"/>
    </source>
</evidence>
<protein>
    <recommendedName>
        <fullName evidence="5">ditrans,polycis-polyprenyl diphosphate synthase [(2E,6E)-farnesyldiphosphate specific]</fullName>
        <ecNumber evidence="5">2.5.1.87</ecNumber>
    </recommendedName>
</protein>
<keyword evidence="16" id="KW-1185">Reference proteome</keyword>
<keyword evidence="7 14" id="KW-0812">Transmembrane</keyword>
<feature type="region of interest" description="Disordered" evidence="13">
    <location>
        <begin position="108"/>
        <end position="138"/>
    </location>
</feature>
<dbReference type="PANTHER" id="PTHR21528">
    <property type="entry name" value="DEHYDRODOLICHYL DIPHOSPHATE SYNTHASE COMPLEX SUBUNIT NUS1"/>
    <property type="match status" value="1"/>
</dbReference>
<reference evidence="15" key="1">
    <citation type="submission" date="2020-11" db="EMBL/GenBank/DDBJ databases">
        <authorList>
            <consortium name="DOE Joint Genome Institute"/>
            <person name="Ahrendt S."/>
            <person name="Riley R."/>
            <person name="Andreopoulos W."/>
            <person name="Labutti K."/>
            <person name="Pangilinan J."/>
            <person name="Ruiz-Duenas F.J."/>
            <person name="Barrasa J.M."/>
            <person name="Sanchez-Garcia M."/>
            <person name="Camarero S."/>
            <person name="Miyauchi S."/>
            <person name="Serrano A."/>
            <person name="Linde D."/>
            <person name="Babiker R."/>
            <person name="Drula E."/>
            <person name="Ayuso-Fernandez I."/>
            <person name="Pacheco R."/>
            <person name="Padilla G."/>
            <person name="Ferreira P."/>
            <person name="Barriuso J."/>
            <person name="Kellner H."/>
            <person name="Castanera R."/>
            <person name="Alfaro M."/>
            <person name="Ramirez L."/>
            <person name="Pisabarro A.G."/>
            <person name="Kuo A."/>
            <person name="Tritt A."/>
            <person name="Lipzen A."/>
            <person name="He G."/>
            <person name="Yan M."/>
            <person name="Ng V."/>
            <person name="Cullen D."/>
            <person name="Martin F."/>
            <person name="Rosso M.-N."/>
            <person name="Henrissat B."/>
            <person name="Hibbett D."/>
            <person name="Martinez A.T."/>
            <person name="Grigoriev I.V."/>
        </authorList>
    </citation>
    <scope>NUCLEOTIDE SEQUENCE</scope>
    <source>
        <strain evidence="15">MF-IS2</strain>
    </source>
</reference>
<dbReference type="InterPro" id="IPR036424">
    <property type="entry name" value="UPP_synth-like_sf"/>
</dbReference>
<dbReference type="PANTHER" id="PTHR21528:SF0">
    <property type="entry name" value="DEHYDRODOLICHYL DIPHOSPHATE SYNTHASE COMPLEX SUBUNIT NUS1"/>
    <property type="match status" value="1"/>
</dbReference>